<organism evidence="1 2">
    <name type="scientific">Romanomermis culicivorax</name>
    <name type="common">Nematode worm</name>
    <dbReference type="NCBI Taxonomy" id="13658"/>
    <lineage>
        <taxon>Eukaryota</taxon>
        <taxon>Metazoa</taxon>
        <taxon>Ecdysozoa</taxon>
        <taxon>Nematoda</taxon>
        <taxon>Enoplea</taxon>
        <taxon>Dorylaimia</taxon>
        <taxon>Mermithida</taxon>
        <taxon>Mermithoidea</taxon>
        <taxon>Mermithidae</taxon>
        <taxon>Romanomermis</taxon>
    </lineage>
</organism>
<dbReference type="Proteomes" id="UP000887565">
    <property type="component" value="Unplaced"/>
</dbReference>
<evidence type="ECO:0000313" key="2">
    <source>
        <dbReference type="WBParaSite" id="nRc.2.0.1.t38383-RA"/>
    </source>
</evidence>
<protein>
    <submittedName>
        <fullName evidence="2">Uncharacterized protein</fullName>
    </submittedName>
</protein>
<keyword evidence="1" id="KW-1185">Reference proteome</keyword>
<name>A0A915KI10_ROMCU</name>
<reference evidence="2" key="1">
    <citation type="submission" date="2022-11" db="UniProtKB">
        <authorList>
            <consortium name="WormBaseParasite"/>
        </authorList>
    </citation>
    <scope>IDENTIFICATION</scope>
</reference>
<dbReference type="WBParaSite" id="nRc.2.0.1.t38383-RA">
    <property type="protein sequence ID" value="nRc.2.0.1.t38383-RA"/>
    <property type="gene ID" value="nRc.2.0.1.g38383"/>
</dbReference>
<sequence length="188" mass="21589">MVIFYETQSFFEFSLSSLRSHFQTGFGTFGQLNCVFQFFNFGLLFVQNFLQFHFFGFQSVILQKSNRLLEIKACGRIYERLTLLPASSLDDIKSSNSNFKNWQVTRLFQATMEKLGYVKNYFELIKIFTGHPLCDNLTFNLFSSSSLFARISTSCFRMAKRALTSSDSAQVSDSACNCSERIARSSRS</sequence>
<evidence type="ECO:0000313" key="1">
    <source>
        <dbReference type="Proteomes" id="UP000887565"/>
    </source>
</evidence>
<dbReference type="AlphaFoldDB" id="A0A915KI10"/>
<accession>A0A915KI10</accession>
<proteinExistence type="predicted"/>